<feature type="coiled-coil region" evidence="2">
    <location>
        <begin position="92"/>
        <end position="150"/>
    </location>
</feature>
<dbReference type="Proteomes" id="UP000677853">
    <property type="component" value="Unassembled WGS sequence"/>
</dbReference>
<dbReference type="Gene3D" id="3.40.50.300">
    <property type="entry name" value="P-loop containing nucleotide triphosphate hydrolases"/>
    <property type="match status" value="1"/>
</dbReference>
<keyword evidence="1" id="KW-0067">ATP-binding</keyword>
<dbReference type="PANTHER" id="PTHR23076:SF97">
    <property type="entry name" value="ATP-DEPENDENT ZINC METALLOPROTEASE YME1L1"/>
    <property type="match status" value="1"/>
</dbReference>
<evidence type="ECO:0000259" key="4">
    <source>
        <dbReference type="SMART" id="SM00382"/>
    </source>
</evidence>
<keyword evidence="3" id="KW-0472">Membrane</keyword>
<name>A0ABQ1EKL0_9MOLU</name>
<organism evidence="5 6">
    <name type="scientific">Hydrangea phyllody phytoplasma</name>
    <dbReference type="NCBI Taxonomy" id="238673"/>
    <lineage>
        <taxon>Bacteria</taxon>
        <taxon>Bacillati</taxon>
        <taxon>Mycoplasmatota</taxon>
        <taxon>Mollicutes</taxon>
        <taxon>Acholeplasmatales</taxon>
        <taxon>Acholeplasmataceae</taxon>
        <taxon>Candidatus Phytoplasma</taxon>
        <taxon>16SrI (Aster yellows group)</taxon>
    </lineage>
</organism>
<gene>
    <name evidence="5" type="ORF">HPP_4650</name>
</gene>
<dbReference type="PANTHER" id="PTHR23076">
    <property type="entry name" value="METALLOPROTEASE M41 FTSH"/>
    <property type="match status" value="1"/>
</dbReference>
<dbReference type="EMBL" id="BMZZ01000012">
    <property type="protein sequence ID" value="GFZ75507.1"/>
    <property type="molecule type" value="Genomic_DNA"/>
</dbReference>
<dbReference type="InterPro" id="IPR003960">
    <property type="entry name" value="ATPase_AAA_CS"/>
</dbReference>
<dbReference type="InterPro" id="IPR027417">
    <property type="entry name" value="P-loop_NTPase"/>
</dbReference>
<dbReference type="InterPro" id="IPR003593">
    <property type="entry name" value="AAA+_ATPase"/>
</dbReference>
<evidence type="ECO:0000313" key="5">
    <source>
        <dbReference type="EMBL" id="GFZ75507.1"/>
    </source>
</evidence>
<evidence type="ECO:0000256" key="3">
    <source>
        <dbReference type="SAM" id="Phobius"/>
    </source>
</evidence>
<keyword evidence="3" id="KW-1133">Transmembrane helix</keyword>
<reference evidence="5 6" key="1">
    <citation type="journal article" date="2021" name="J. Gen. Plant Pathol.">
        <title>Enrichment of phytoplasma genome DNA through a methyl-CpG binding domain-mediated method for efficient genome sequencing.</title>
        <authorList>
            <person name="Nijo T."/>
            <person name="Iwabuchi N."/>
            <person name="Tokuda R."/>
            <person name="Suzuki T."/>
            <person name="Matsumoto O."/>
            <person name="Miyazaki A."/>
            <person name="Maejima K."/>
            <person name="Oshima K."/>
            <person name="Namba S."/>
            <person name="Yamaji Y."/>
        </authorList>
    </citation>
    <scope>NUCLEOTIDE SEQUENCE [LARGE SCALE GENOMIC DNA]</scope>
    <source>
        <strain evidence="5 6">HP</strain>
    </source>
</reference>
<sequence length="699" mass="82632">MKLKKNYLTFLGVCILAVLGLWIYGFLFQTPKQNDLPQNNSLTSQENQELDEVFKYLEELKHNNEIQIEEQRKTLQQIQHLDQQIKLNLDIINDFNIEEKNLTTQKETKENNLKNKDLKEEDKTKLQEEINSLTQKLQEKKDKKESIHKKTLDLIEQKKQLLTTKNNNQEKIQTITSQITKTSKNLFINKKLQILEEAMVLNNANKNIIKDLMIQNKDNVKEFQNLKSYDLFLGGQLIKFDKQIKQLQEEIKTLQNNIPFHPPKQQVMFSDVYGMKQEKEELEDLVEYFQDDNISMVNFDKLIPRGYLLYGPPGTGKSFLIKALCNELGIHYIELEPSKFDKTYVGEGNEELEKIWQEAENHDKTIIFIDEISGLANREDNQSNKTSINIVNNLLTKLDGFKRSDKKIVLMGATNHLDKIDSALRSRFSKEIKIDLLKDDEIEGFLQFLVTDYQISYHTYLHLKEIANRCKGKNYSTRNLKEKIIDSAYIKAKKYKRKNPNHEVMLASDLDEAINIFQNIKLSDIEKESRRKECEDQYVEWKKGLLKYLNSPKDNTQVNIKYTFYGLNGLGKGQHQEYVPTDIPPFYKNPFNKWDYKNDRIDYFGTFRGQQKRGDSQFTVSLIPKTTNYTIELNYEGPKWLIEEDKDFFIEEFKCIEFESIENFDGKIRYKNYYLHFNPVKKYITLYTKKFNIKETENK</sequence>
<feature type="domain" description="AAA+ ATPase" evidence="4">
    <location>
        <begin position="303"/>
        <end position="438"/>
    </location>
</feature>
<keyword evidence="6" id="KW-1185">Reference proteome</keyword>
<accession>A0ABQ1EKL0</accession>
<comment type="caution">
    <text evidence="5">The sequence shown here is derived from an EMBL/GenBank/DDBJ whole genome shotgun (WGS) entry which is preliminary data.</text>
</comment>
<dbReference type="RefSeq" id="WP_212775587.1">
    <property type="nucleotide sequence ID" value="NZ_BMZZ01000012.1"/>
</dbReference>
<comment type="similarity">
    <text evidence="1">Belongs to the AAA ATPase family.</text>
</comment>
<dbReference type="SMART" id="SM00382">
    <property type="entry name" value="AAA"/>
    <property type="match status" value="1"/>
</dbReference>
<dbReference type="SUPFAM" id="SSF52540">
    <property type="entry name" value="P-loop containing nucleoside triphosphate hydrolases"/>
    <property type="match status" value="1"/>
</dbReference>
<feature type="transmembrane region" description="Helical" evidence="3">
    <location>
        <begin position="7"/>
        <end position="27"/>
    </location>
</feature>
<evidence type="ECO:0000256" key="1">
    <source>
        <dbReference type="RuleBase" id="RU003651"/>
    </source>
</evidence>
<keyword evidence="3" id="KW-0812">Transmembrane</keyword>
<keyword evidence="2" id="KW-0175">Coiled coil</keyword>
<keyword evidence="1" id="KW-0547">Nucleotide-binding</keyword>
<evidence type="ECO:0000313" key="6">
    <source>
        <dbReference type="Proteomes" id="UP000677853"/>
    </source>
</evidence>
<dbReference type="Pfam" id="PF00004">
    <property type="entry name" value="AAA"/>
    <property type="match status" value="1"/>
</dbReference>
<dbReference type="PROSITE" id="PS00674">
    <property type="entry name" value="AAA"/>
    <property type="match status" value="1"/>
</dbReference>
<evidence type="ECO:0000256" key="2">
    <source>
        <dbReference type="SAM" id="Coils"/>
    </source>
</evidence>
<proteinExistence type="inferred from homology"/>
<protein>
    <recommendedName>
        <fullName evidence="4">AAA+ ATPase domain-containing protein</fullName>
    </recommendedName>
</protein>
<dbReference type="InterPro" id="IPR003959">
    <property type="entry name" value="ATPase_AAA_core"/>
</dbReference>